<proteinExistence type="predicted"/>
<dbReference type="EMBL" id="FXAZ01000003">
    <property type="protein sequence ID" value="SMG41636.1"/>
    <property type="molecule type" value="Genomic_DNA"/>
</dbReference>
<dbReference type="Gene3D" id="3.40.50.300">
    <property type="entry name" value="P-loop containing nucleotide triphosphate hydrolases"/>
    <property type="match status" value="2"/>
</dbReference>
<dbReference type="PANTHER" id="PTHR42957">
    <property type="entry name" value="HELICASE MJ1565-RELATED"/>
    <property type="match status" value="1"/>
</dbReference>
<dbReference type="InterPro" id="IPR002789">
    <property type="entry name" value="HerA_central"/>
</dbReference>
<dbReference type="InterPro" id="IPR027417">
    <property type="entry name" value="P-loop_NTPase"/>
</dbReference>
<name>A0A1X7KLM8_9BACL</name>
<dbReference type="CDD" id="cd01127">
    <property type="entry name" value="TrwB_TraG_TraD_VirD4"/>
    <property type="match status" value="1"/>
</dbReference>
<evidence type="ECO:0000313" key="3">
    <source>
        <dbReference type="Proteomes" id="UP000193834"/>
    </source>
</evidence>
<dbReference type="Pfam" id="PF01935">
    <property type="entry name" value="DUF87"/>
    <property type="match status" value="1"/>
</dbReference>
<protein>
    <recommendedName>
        <fullName evidence="1">Helicase HerA central domain-containing protein</fullName>
    </recommendedName>
</protein>
<accession>A0A1X7KLM8</accession>
<dbReference type="InterPro" id="IPR008571">
    <property type="entry name" value="HerA-like"/>
</dbReference>
<sequence>MTNVIGKVMSSSPDSIVVTIQNLKALEDNKDKLQIGQYLKIADGNSNYIVSVINNIKAIDYSIEDDIKLIIETQPIGSIIDDNFRRGTKNLPVPTEPVYVLDAGMLDRIFGAGAEYNFPIGALSQNENIQVKVNGDKFFGKHIAIVGSTGAGKSCTVAKILQGAVGINKSLNTNSEEQKNSHIIIFDIHSEYSAAFTLTQEQNFTLNSLSVDKMKLHYWLMNSEELESLFIESNENNSHNQISMFKNAVIFNKEKHNPTINDITYDTPVYFDIKEVFNYIENMNKEVISKLETENCPKLSDNTLVRNRKELYFDEVYEFVPQSTAAATKASNGPFHGEFNRFLSRLETKLTDKRLNFLLNPTKENGGLYSTNDFEELMKQFLGYLNRANVTIVDLSGVPFEVLSITVSLVARLVFDFSFHYSKIQHDRELLNDIPVMIVCEEAHNYIPRNGGAEYNSSKKSIERIAKEGRKYGLSLMVVSQRPSEVSETILAQCNNFVSLRLTNPNDQSFVKNLMPDSTKNLGEILPNLGQGECIVVGDSIIMPTVIKMEKPMPEPKSQSVPFSQEWEQPWKQVTFSDIIKRWRKEEGLEQ</sequence>
<evidence type="ECO:0000313" key="2">
    <source>
        <dbReference type="EMBL" id="SMG41636.1"/>
    </source>
</evidence>
<feature type="domain" description="Helicase HerA central" evidence="1">
    <location>
        <begin position="119"/>
        <end position="413"/>
    </location>
</feature>
<dbReference type="AlphaFoldDB" id="A0A1X7KLM8"/>
<gene>
    <name evidence="2" type="ORF">SAMN06295960_2413</name>
</gene>
<dbReference type="SUPFAM" id="SSF52540">
    <property type="entry name" value="P-loop containing nucleoside triphosphate hydrolases"/>
    <property type="match status" value="1"/>
</dbReference>
<keyword evidence="3" id="KW-1185">Reference proteome</keyword>
<dbReference type="PANTHER" id="PTHR42957:SF1">
    <property type="entry name" value="HELICASE MJ1565-RELATED"/>
    <property type="match status" value="1"/>
</dbReference>
<dbReference type="STRING" id="1852522.SAMN06295960_2413"/>
<dbReference type="RefSeq" id="WP_085494623.1">
    <property type="nucleotide sequence ID" value="NZ_FXAZ01000003.1"/>
</dbReference>
<organism evidence="2 3">
    <name type="scientific">Paenibacillus aquistagni</name>
    <dbReference type="NCBI Taxonomy" id="1852522"/>
    <lineage>
        <taxon>Bacteria</taxon>
        <taxon>Bacillati</taxon>
        <taxon>Bacillota</taxon>
        <taxon>Bacilli</taxon>
        <taxon>Bacillales</taxon>
        <taxon>Paenibacillaceae</taxon>
        <taxon>Paenibacillus</taxon>
    </lineage>
</organism>
<reference evidence="2 3" key="1">
    <citation type="submission" date="2017-04" db="EMBL/GenBank/DDBJ databases">
        <authorList>
            <person name="Afonso C.L."/>
            <person name="Miller P.J."/>
            <person name="Scott M.A."/>
            <person name="Spackman E."/>
            <person name="Goraichik I."/>
            <person name="Dimitrov K.M."/>
            <person name="Suarez D.L."/>
            <person name="Swayne D.E."/>
        </authorList>
    </citation>
    <scope>NUCLEOTIDE SEQUENCE [LARGE SCALE GENOMIC DNA]</scope>
    <source>
        <strain evidence="2 3">11</strain>
    </source>
</reference>
<dbReference type="OrthoDB" id="9806951at2"/>
<evidence type="ECO:0000259" key="1">
    <source>
        <dbReference type="Pfam" id="PF01935"/>
    </source>
</evidence>
<dbReference type="Proteomes" id="UP000193834">
    <property type="component" value="Unassembled WGS sequence"/>
</dbReference>